<dbReference type="AlphaFoldDB" id="F0WSB2"/>
<reference evidence="1" key="1">
    <citation type="journal article" date="2011" name="PLoS Biol.">
        <title>Gene gain and loss during evolution of obligate parasitism in the white rust pathogen of Arabidopsis thaliana.</title>
        <authorList>
            <person name="Kemen E."/>
            <person name="Gardiner A."/>
            <person name="Schultz-Larsen T."/>
            <person name="Kemen A.C."/>
            <person name="Balmuth A.L."/>
            <person name="Robert-Seilaniantz A."/>
            <person name="Bailey K."/>
            <person name="Holub E."/>
            <person name="Studholme D.J."/>
            <person name="Maclean D."/>
            <person name="Jones J.D."/>
        </authorList>
    </citation>
    <scope>NUCLEOTIDE SEQUENCE</scope>
</reference>
<evidence type="ECO:0000313" key="1">
    <source>
        <dbReference type="EMBL" id="CCA24231.1"/>
    </source>
</evidence>
<organism evidence="1">
    <name type="scientific">Albugo laibachii Nc14</name>
    <dbReference type="NCBI Taxonomy" id="890382"/>
    <lineage>
        <taxon>Eukaryota</taxon>
        <taxon>Sar</taxon>
        <taxon>Stramenopiles</taxon>
        <taxon>Oomycota</taxon>
        <taxon>Peronosporomycetes</taxon>
        <taxon>Albuginales</taxon>
        <taxon>Albuginaceae</taxon>
        <taxon>Albugo</taxon>
    </lineage>
</organism>
<sequence>MLTQFAVVRSRNFSHYVNVRRLPRTFANENLFSKRSLQCEQHPPATHHISLQGEYFIWLPRNTSHQLSPNFYPETMKINRLISF</sequence>
<name>F0WSB2_9STRA</name>
<protein>
    <submittedName>
        <fullName evidence="1">AlNc14C228G9251 protein</fullName>
    </submittedName>
</protein>
<gene>
    <name evidence="1" type="primary">AlNc14C228G9251</name>
    <name evidence="1" type="ORF">ALNC14_103750</name>
</gene>
<reference evidence="1" key="2">
    <citation type="submission" date="2011-02" db="EMBL/GenBank/DDBJ databases">
        <authorList>
            <person name="MacLean D."/>
        </authorList>
    </citation>
    <scope>NUCLEOTIDE SEQUENCE</scope>
</reference>
<dbReference type="EMBL" id="FR824273">
    <property type="protein sequence ID" value="CCA24231.1"/>
    <property type="molecule type" value="Genomic_DNA"/>
</dbReference>
<dbReference type="HOGENOM" id="CLU_193319_0_0_1"/>
<proteinExistence type="predicted"/>
<accession>F0WSB2</accession>